<protein>
    <submittedName>
        <fullName evidence="2">Uncharacterized protein</fullName>
    </submittedName>
</protein>
<evidence type="ECO:0000313" key="2">
    <source>
        <dbReference type="EMBL" id="EAY22537.1"/>
    </source>
</evidence>
<evidence type="ECO:0000256" key="1">
    <source>
        <dbReference type="SAM" id="MobiDB-lite"/>
    </source>
</evidence>
<feature type="compositionally biased region" description="Polar residues" evidence="1">
    <location>
        <begin position="1303"/>
        <end position="1315"/>
    </location>
</feature>
<feature type="region of interest" description="Disordered" evidence="1">
    <location>
        <begin position="898"/>
        <end position="918"/>
    </location>
</feature>
<feature type="compositionally biased region" description="Basic and acidic residues" evidence="1">
    <location>
        <begin position="1412"/>
        <end position="1425"/>
    </location>
</feature>
<feature type="region of interest" description="Disordered" evidence="1">
    <location>
        <begin position="786"/>
        <end position="812"/>
    </location>
</feature>
<feature type="compositionally biased region" description="Polar residues" evidence="1">
    <location>
        <begin position="602"/>
        <end position="611"/>
    </location>
</feature>
<feature type="compositionally biased region" description="Polar residues" evidence="1">
    <location>
        <begin position="1138"/>
        <end position="1157"/>
    </location>
</feature>
<feature type="region of interest" description="Disordered" evidence="1">
    <location>
        <begin position="647"/>
        <end position="688"/>
    </location>
</feature>
<feature type="compositionally biased region" description="Low complexity" evidence="1">
    <location>
        <begin position="1077"/>
        <end position="1089"/>
    </location>
</feature>
<keyword evidence="3" id="KW-1185">Reference proteome</keyword>
<dbReference type="InParanoid" id="A2DAN4"/>
<feature type="region of interest" description="Disordered" evidence="1">
    <location>
        <begin position="1073"/>
        <end position="1157"/>
    </location>
</feature>
<dbReference type="VEuPathDB" id="TrichDB:TVAG_035610"/>
<dbReference type="InterPro" id="IPR015943">
    <property type="entry name" value="WD40/YVTN_repeat-like_dom_sf"/>
</dbReference>
<proteinExistence type="predicted"/>
<feature type="compositionally biased region" description="Polar residues" evidence="1">
    <location>
        <begin position="1090"/>
        <end position="1116"/>
    </location>
</feature>
<dbReference type="KEGG" id="tva:5468093"/>
<feature type="region of interest" description="Disordered" evidence="1">
    <location>
        <begin position="1"/>
        <end position="23"/>
    </location>
</feature>
<feature type="compositionally biased region" description="Basic residues" evidence="1">
    <location>
        <begin position="1426"/>
        <end position="1436"/>
    </location>
</feature>
<feature type="compositionally biased region" description="Basic and acidic residues" evidence="1">
    <location>
        <begin position="649"/>
        <end position="665"/>
    </location>
</feature>
<dbReference type="Gene3D" id="2.130.10.10">
    <property type="entry name" value="YVTN repeat-like/Quinoprotein amine dehydrogenase"/>
    <property type="match status" value="1"/>
</dbReference>
<dbReference type="InterPro" id="IPR036322">
    <property type="entry name" value="WD40_repeat_dom_sf"/>
</dbReference>
<reference evidence="2" key="1">
    <citation type="submission" date="2006-10" db="EMBL/GenBank/DDBJ databases">
        <authorList>
            <person name="Amadeo P."/>
            <person name="Zhao Q."/>
            <person name="Wortman J."/>
            <person name="Fraser-Liggett C."/>
            <person name="Carlton J."/>
        </authorList>
    </citation>
    <scope>NUCLEOTIDE SEQUENCE</scope>
    <source>
        <strain evidence="2">G3</strain>
    </source>
</reference>
<feature type="region of interest" description="Disordered" evidence="1">
    <location>
        <begin position="1164"/>
        <end position="1183"/>
    </location>
</feature>
<feature type="region of interest" description="Disordered" evidence="1">
    <location>
        <begin position="582"/>
        <end position="612"/>
    </location>
</feature>
<feature type="region of interest" description="Disordered" evidence="1">
    <location>
        <begin position="948"/>
        <end position="972"/>
    </location>
</feature>
<gene>
    <name evidence="2" type="ORF">TVAG_035610</name>
</gene>
<dbReference type="RefSeq" id="XP_001583523.1">
    <property type="nucleotide sequence ID" value="XM_001583473.1"/>
</dbReference>
<feature type="compositionally biased region" description="Low complexity" evidence="1">
    <location>
        <begin position="794"/>
        <end position="804"/>
    </location>
</feature>
<feature type="compositionally biased region" description="Basic and acidic residues" evidence="1">
    <location>
        <begin position="1352"/>
        <end position="1367"/>
    </location>
</feature>
<dbReference type="EMBL" id="DS113183">
    <property type="protein sequence ID" value="EAY22537.1"/>
    <property type="molecule type" value="Genomic_DNA"/>
</dbReference>
<feature type="region of interest" description="Disordered" evidence="1">
    <location>
        <begin position="1412"/>
        <end position="1482"/>
    </location>
</feature>
<feature type="compositionally biased region" description="Low complexity" evidence="1">
    <location>
        <begin position="950"/>
        <end position="972"/>
    </location>
</feature>
<name>A2DAN4_TRIV3</name>
<feature type="region of interest" description="Disordered" evidence="1">
    <location>
        <begin position="1303"/>
        <end position="1371"/>
    </location>
</feature>
<feature type="compositionally biased region" description="Basic and acidic residues" evidence="1">
    <location>
        <begin position="1316"/>
        <end position="1325"/>
    </location>
</feature>
<reference evidence="2" key="2">
    <citation type="journal article" date="2007" name="Science">
        <title>Draft genome sequence of the sexually transmitted pathogen Trichomonas vaginalis.</title>
        <authorList>
            <person name="Carlton J.M."/>
            <person name="Hirt R.P."/>
            <person name="Silva J.C."/>
            <person name="Delcher A.L."/>
            <person name="Schatz M."/>
            <person name="Zhao Q."/>
            <person name="Wortman J.R."/>
            <person name="Bidwell S.L."/>
            <person name="Alsmark U.C.M."/>
            <person name="Besteiro S."/>
            <person name="Sicheritz-Ponten T."/>
            <person name="Noel C.J."/>
            <person name="Dacks J.B."/>
            <person name="Foster P.G."/>
            <person name="Simillion C."/>
            <person name="Van de Peer Y."/>
            <person name="Miranda-Saavedra D."/>
            <person name="Barton G.J."/>
            <person name="Westrop G.D."/>
            <person name="Mueller S."/>
            <person name="Dessi D."/>
            <person name="Fiori P.L."/>
            <person name="Ren Q."/>
            <person name="Paulsen I."/>
            <person name="Zhang H."/>
            <person name="Bastida-Corcuera F.D."/>
            <person name="Simoes-Barbosa A."/>
            <person name="Brown M.T."/>
            <person name="Hayes R.D."/>
            <person name="Mukherjee M."/>
            <person name="Okumura C.Y."/>
            <person name="Schneider R."/>
            <person name="Smith A.J."/>
            <person name="Vanacova S."/>
            <person name="Villalvazo M."/>
            <person name="Haas B.J."/>
            <person name="Pertea M."/>
            <person name="Feldblyum T.V."/>
            <person name="Utterback T.R."/>
            <person name="Shu C.L."/>
            <person name="Osoegawa K."/>
            <person name="de Jong P.J."/>
            <person name="Hrdy I."/>
            <person name="Horvathova L."/>
            <person name="Zubacova Z."/>
            <person name="Dolezal P."/>
            <person name="Malik S.B."/>
            <person name="Logsdon J.M. Jr."/>
            <person name="Henze K."/>
            <person name="Gupta A."/>
            <person name="Wang C.C."/>
            <person name="Dunne R.L."/>
            <person name="Upcroft J.A."/>
            <person name="Upcroft P."/>
            <person name="White O."/>
            <person name="Salzberg S.L."/>
            <person name="Tang P."/>
            <person name="Chiu C.-H."/>
            <person name="Lee Y.-S."/>
            <person name="Embley T.M."/>
            <person name="Coombs G.H."/>
            <person name="Mottram J.C."/>
            <person name="Tachezy J."/>
            <person name="Fraser-Liggett C.M."/>
            <person name="Johnson P.J."/>
        </authorList>
    </citation>
    <scope>NUCLEOTIDE SEQUENCE [LARGE SCALE GENOMIC DNA]</scope>
    <source>
        <strain evidence="2">G3</strain>
    </source>
</reference>
<feature type="region of interest" description="Disordered" evidence="1">
    <location>
        <begin position="1384"/>
        <end position="1403"/>
    </location>
</feature>
<feature type="compositionally biased region" description="Polar residues" evidence="1">
    <location>
        <begin position="584"/>
        <end position="595"/>
    </location>
</feature>
<evidence type="ECO:0000313" key="3">
    <source>
        <dbReference type="Proteomes" id="UP000001542"/>
    </source>
</evidence>
<feature type="compositionally biased region" description="Polar residues" evidence="1">
    <location>
        <begin position="1459"/>
        <end position="1472"/>
    </location>
</feature>
<sequence length="1482" mass="168662">MDDSSSTDLDSQESSVSEVLSDSSFEYNSEGNAHSVIEISTKQPQGKHESNIKPRVFCSDKMDNSYYIAKNIGKFTSIMKWRNLDNCWKSPCIIHSNCLQMQCFSDLLFVAFTDNTISFIDSENGCPALPSIFIESGIHTMKLCKRNHLCIISNDNTIRIWKISGYNSCESIFKHVYPQKLPKIVRIKLTFSNENLEIVPILMFNQETTYFSPRANYWVSLTRTLPEGLVDTRTPETIYQLQIQLFEQMSCNEPQFVDTLCEIIKSLSNPKINLKYLILKYFHKLLTLAIKHETYCKLQMRTILESAFQVIQDSSPELVDFIVRSPEYAVLTRETNPDVISLDTVINELKMENYYYQKPENHCNEHQLKKAKEKANAALEIASKASELVENILKNIDQIMRKQQEESKLPKFVSVEEQQHSKVKEIAIKTDKPQLNINKITGPLQKNELENFFETDVGRMTYKEINERNDYTKNARRNYQKFTECYNNANPPEIKPKNTYARQSRPENTVLQAIRQISNQYTQTLKTTTENTAKISIPRENNGTRPIDVTKEPSEENMAILNISLSDGMINSSEDKNILKKQRISNSKQTDNNSVKPFDENAVQQQSNSDISLVKPFDEKSIQKSEENKSSDENILQKQKTSNISLVKPFDEKSIQKSEENKSSDENLINKSDDSSIDENLVKNTDEKQNSIDNEFIVNLTSDTDSESEAEKDAEALAEMKPIQLKNPFSFPIQSKTTKPTKPLTATKQMPISPFLEINKKQQNTINNPPESQIKLQPISLKELPKQQIKNEQKQISNQQQKQQLTKPPVENTAKAEEHIDVLEMMMNFISNKRPTQTNQNPKPKIVESKPKENVEQKKQISINKEDYFSIPSFPESDDDVVEFIQVNKAPFHPFKPLHTKKISNQSSPTKDIIPQSLFIPPVPSATIIRQEVIAERAQKQAELEKLKNESNNNDQQSNPAQQPAPQNQNQQLPTNIQRTNSVQNQQISAASSQFYHPTNQQKINSVQNQQIAANTQRITPVQNQQIATNTQQIKSVQNPSAATTPSQLIQQTNLQSNAQKISFVQSQENQPKLLPNNQQTNNVQTQQNPATISQAKNVQSQSSTQPPTVNNQQAVNKPPVQQQTQNIQQQNTVQIQPSPSKNQPKPGSSNTKGNSNFRQARLQNTPVLPPPQPKTVSNTYQPQRTTGNYLQQQQLSAIEIVKKPGELKKYYSEIEMLRQNLINKNPTDSNSKTILNALTKTMQNTITQSQQMQSNLLKIAGPVLPRNAILQLLESTCITSITQLVYNIPAVQQNTTNSNIQSLQKTDVQNQQFQKTDKVSKDYEEDKSDSEEPSFPEEESHPSSTDSSEELYNREEESTESSEKLSEGYGKYSADGVKILEQTTQLKQSNEDVEENVIHPQQSEVKIAISKVKEKTPAKTDQKHEVKKKQRKKNKYSGIPLGEQPKVEDRMSEYIRAYNSQTTKPPTVTKLSESSDDSSSN</sequence>
<feature type="compositionally biased region" description="Low complexity" evidence="1">
    <location>
        <begin position="1121"/>
        <end position="1137"/>
    </location>
</feature>
<organism evidence="2 3">
    <name type="scientific">Trichomonas vaginalis (strain ATCC PRA-98 / G3)</name>
    <dbReference type="NCBI Taxonomy" id="412133"/>
    <lineage>
        <taxon>Eukaryota</taxon>
        <taxon>Metamonada</taxon>
        <taxon>Parabasalia</taxon>
        <taxon>Trichomonadida</taxon>
        <taxon>Trichomonadidae</taxon>
        <taxon>Trichomonas</taxon>
    </lineage>
</organism>
<accession>A2DAN4</accession>
<dbReference type="Proteomes" id="UP000001542">
    <property type="component" value="Unassembled WGS sequence"/>
</dbReference>
<dbReference type="VEuPathDB" id="TrichDB:TVAGG3_0811870"/>
<feature type="compositionally biased region" description="Acidic residues" evidence="1">
    <location>
        <begin position="1326"/>
        <end position="1338"/>
    </location>
</feature>
<dbReference type="SUPFAM" id="SSF50978">
    <property type="entry name" value="WD40 repeat-like"/>
    <property type="match status" value="1"/>
</dbReference>